<organism evidence="1 2">
    <name type="scientific">Mycobacterium nebraskense</name>
    <dbReference type="NCBI Taxonomy" id="244292"/>
    <lineage>
        <taxon>Bacteria</taxon>
        <taxon>Bacillati</taxon>
        <taxon>Actinomycetota</taxon>
        <taxon>Actinomycetes</taxon>
        <taxon>Mycobacteriales</taxon>
        <taxon>Mycobacteriaceae</taxon>
        <taxon>Mycobacterium</taxon>
    </lineage>
</organism>
<comment type="caution">
    <text evidence="1">The sequence shown here is derived from an EMBL/GenBank/DDBJ whole genome shotgun (WGS) entry which is preliminary data.</text>
</comment>
<accession>A0A1X2A035</accession>
<protein>
    <recommendedName>
        <fullName evidence="3">Glycosyltransferase 2-like domain-containing protein</fullName>
    </recommendedName>
</protein>
<evidence type="ECO:0008006" key="3">
    <source>
        <dbReference type="Google" id="ProtNLM"/>
    </source>
</evidence>
<dbReference type="Proteomes" id="UP000193781">
    <property type="component" value="Unassembled WGS sequence"/>
</dbReference>
<keyword evidence="2" id="KW-1185">Reference proteome</keyword>
<dbReference type="SUPFAM" id="SSF53448">
    <property type="entry name" value="Nucleotide-diphospho-sugar transferases"/>
    <property type="match status" value="1"/>
</dbReference>
<proteinExistence type="predicted"/>
<evidence type="ECO:0000313" key="1">
    <source>
        <dbReference type="EMBL" id="ORW33982.1"/>
    </source>
</evidence>
<dbReference type="Gene3D" id="3.90.550.10">
    <property type="entry name" value="Spore Coat Polysaccharide Biosynthesis Protein SpsA, Chain A"/>
    <property type="match status" value="1"/>
</dbReference>
<gene>
    <name evidence="1" type="ORF">AWC17_00665</name>
</gene>
<name>A0A1X2A035_9MYCO</name>
<reference evidence="1 2" key="1">
    <citation type="submission" date="2016-01" db="EMBL/GenBank/DDBJ databases">
        <title>The new phylogeny of the genus Mycobacterium.</title>
        <authorList>
            <person name="Tarcisio F."/>
            <person name="Conor M."/>
            <person name="Antonella G."/>
            <person name="Elisabetta G."/>
            <person name="Giulia F.S."/>
            <person name="Sara T."/>
            <person name="Anna F."/>
            <person name="Clotilde B."/>
            <person name="Roberto B."/>
            <person name="Veronica D.S."/>
            <person name="Fabio R."/>
            <person name="Monica P."/>
            <person name="Olivier J."/>
            <person name="Enrico T."/>
            <person name="Nicola S."/>
        </authorList>
    </citation>
    <scope>NUCLEOTIDE SEQUENCE [LARGE SCALE GENOMIC DNA]</scope>
    <source>
        <strain evidence="1 2">DSM 44803</strain>
    </source>
</reference>
<dbReference type="AlphaFoldDB" id="A0A1X2A035"/>
<sequence>MAWVAEHVKLPATMKLDIHLQTHSDISVHGAHRYVGSPKSEIMLRCTQSLVTAINQVEADVILRVFDDHSSPDVVTTLRRILDRCRHPVELVQLKDRGYNASCLASFSRARDDGREVIYFVEDDYLHTASAVQEMVEAHALFKEKFGGREVALHPYDDPKNYWGVIFSQENCRVVYGTRRHWRTNTHTTNTCWVEIETLRRNWSLFERLALYSSTPYGKAHHIFEASTINKIWREQVLLFTPIPSLALHLQYEEHQDPFLNWKDWWEAAAY</sequence>
<dbReference type="InterPro" id="IPR029044">
    <property type="entry name" value="Nucleotide-diphossugar_trans"/>
</dbReference>
<evidence type="ECO:0000313" key="2">
    <source>
        <dbReference type="Proteomes" id="UP000193781"/>
    </source>
</evidence>
<dbReference type="EMBL" id="LQPH01000024">
    <property type="protein sequence ID" value="ORW33982.1"/>
    <property type="molecule type" value="Genomic_DNA"/>
</dbReference>